<dbReference type="Proteomes" id="UP000006054">
    <property type="component" value="Chromosome"/>
</dbReference>
<name>I4AHK9_BERLS</name>
<evidence type="ECO:0000256" key="4">
    <source>
        <dbReference type="ARBA" id="ARBA00022737"/>
    </source>
</evidence>
<keyword evidence="4" id="KW-0677">Repeat</keyword>
<dbReference type="Pfam" id="PF02494">
    <property type="entry name" value="HYR"/>
    <property type="match status" value="1"/>
</dbReference>
<evidence type="ECO:0000256" key="5">
    <source>
        <dbReference type="ARBA" id="ARBA00023069"/>
    </source>
</evidence>
<organism evidence="9 10">
    <name type="scientific">Bernardetia litoralis (strain ATCC 23117 / DSM 6794 / NBRC 15988 / NCIMB 1366 / Fx l1 / Sio-4)</name>
    <name type="common">Flexibacter litoralis</name>
    <dbReference type="NCBI Taxonomy" id="880071"/>
    <lineage>
        <taxon>Bacteria</taxon>
        <taxon>Pseudomonadati</taxon>
        <taxon>Bacteroidota</taxon>
        <taxon>Cytophagia</taxon>
        <taxon>Cytophagales</taxon>
        <taxon>Bernardetiaceae</taxon>
        <taxon>Bernardetia</taxon>
    </lineage>
</organism>
<dbReference type="InterPro" id="IPR017868">
    <property type="entry name" value="Filamin/ABP280_repeat-like"/>
</dbReference>
<dbReference type="EMBL" id="CP003345">
    <property type="protein sequence ID" value="AFM03444.1"/>
    <property type="molecule type" value="Genomic_DNA"/>
</dbReference>
<dbReference type="InterPro" id="IPR059226">
    <property type="entry name" value="Choice_anch_Q_dom"/>
</dbReference>
<dbReference type="InterPro" id="IPR011050">
    <property type="entry name" value="Pectin_lyase_fold/virulence"/>
</dbReference>
<keyword evidence="7" id="KW-0732">Signal</keyword>
<evidence type="ECO:0000256" key="2">
    <source>
        <dbReference type="ARBA" id="ARBA00004496"/>
    </source>
</evidence>
<dbReference type="eggNOG" id="COG3420">
    <property type="taxonomic scope" value="Bacteria"/>
</dbReference>
<evidence type="ECO:0000256" key="3">
    <source>
        <dbReference type="ARBA" id="ARBA00022490"/>
    </source>
</evidence>
<evidence type="ECO:0000313" key="10">
    <source>
        <dbReference type="Proteomes" id="UP000006054"/>
    </source>
</evidence>
<gene>
    <name evidence="9" type="ordered locus">Fleli_0996</name>
</gene>
<dbReference type="KEGG" id="fli:Fleli_0996"/>
<dbReference type="PANTHER" id="PTHR46343:SF2">
    <property type="entry name" value="SUSHI_VON WILLEBRAND FACTOR TYPE A_EGF_PENTRAXIN DOMAIN-CONTAINING 1"/>
    <property type="match status" value="1"/>
</dbReference>
<sequence length="1694" mass="178415" precursor="true">MKHQDKLFKYLLLFVGILFYTQAQAQRYVDASATGANNGTSWTDAYTSLQSAISGATAGTQIYVAKGTYKPTNGTNRNTTFQIPSGVEIYGGFSGKETRVNQVLLDARDFIANETILSGDLNGDDNVTGTFPTLVYGNYADNSVHLIYTRNVSNATRLDGFTIKGGNANDGSASFDYGVRAGGWYNNGSTGGVSQPTVANCIFTRNIGSEGGAMTNFGCCGGNANATIINCSFTQNQAAKGGAIYNDACCGGRANSTVTNCSFSQNRAINQGGGIYNEGVAGGGARATVTNSVFWENAGTRKSWFNASGGAVTASYTLVEEAAFTAGTANNGNNLFNQDPLFVNAAIGNLNLQATSPMINIGNNAAIPTDITLDAGNSSRVRATTVDLGAFETCPSTSAEINIQGGTPLNNIVDGAGIPDILVSNNTDFGLVPVTRTITYTIRNTGGAVLNISSILSSNTAEYVVSNIPTTVAAGGTATFDVTFNPIACGDNNATIVVNTDDCDEGIYNFVVQGIGGNPEIDVQGNAVSIVDGDVTPVLTDDTDFGNVVTNRTVTYTIQNTGSLALDINSIAITGANAADFVLSGITPPTSVAASGSTTFDVVFTPSTIGIKNATITINNNDCDESVYNFSIKGRGIVVPEINLQGNGNNIVSGAGTTSETNDTDFGDVVECLNSTKATNFTIRNTGSVILNITGIAVSGTNAGDFVVSSIPATVAAAGSETFTITFNPSATGNRVALVTVSNNDSDEGTYTFAINGNGTVDTTDPVIPVLTDINEECSSTPTAPTTTDICAGTITGTTTTTFPITAQGTTVVTWTFDDGNGNSITADQDVIIDDTTDPVIPVLADINEECSSTPTAPTTTDICAGTITGTTTTIFPITAQGTTVVTWTFDDGNGNSITADQNVIINDITNPTITAPSNITANTDTGICTASGVALGTPTGSDNCGTPTFTNNAPAIFPIGNTTVTWTADDGNGNTTTVNQTVTVSDSKEIDVLGNAVSIVDGDVTSDTADNTDFGNTTSRTVTYTIENTGTEVLAISSIVSSGTNAGDFVVSSIPTSVVAGGNATFDVTFTPSALGTRTAIITVNNNDCDEAVYDFAVEGSNISSGDVLLVRTGIYYPTIQEGVDVSVDTDTLVMTVDRIYPENVLVDKTLTFQSNATTYQDVSINQIEMNGLGKTLTIDGNMGIIEVLNMEEGDITVTTAANFALRSTTGGTALVINDDDSNTVIGNVIMERYLSTIDDLGGTNGRGYHLFSSPFSDATVSQFGDDMSLVLTTAYNTAAEPAFTRPFPTFFQYEENNAGATTSAYFNPFISNYKVPTATDLTVVRGYQANIATGETVDLSGILNNGNKTITVTNNGGGFSQEGYNLIGNPYPSPIDWEEVLITSVGVEDAIYIDIPVNQYQGVFAEYVNGVPNNGGKKEIASMQGFFVRTLAGGTVNMTNDARLTADTRFFKTTETQNVKEGLVRVALKKGNSLDETTIYFQNGATSSFDGKYDAAKLHKMNSVHSTLYSYNENAETTEYFAINGLGSFDSNQKLSLAMNILTEGEYEITLRSMKYFHSKHELYLYDSLTDSLHNLRAEGDYKFAAKKGNEVKRFVLLFKTDANKNFFTDEKVVVYPNPTSNSFSYSLKTNREGNYTIRLFDATGRIILEESKIKEGAFLEGTINLEKHSSGLYLLQVSDSEKTTTVRVVKE</sequence>
<dbReference type="PATRIC" id="fig|880071.3.peg.973"/>
<dbReference type="NCBIfam" id="NF041518">
    <property type="entry name" value="choice_anch_Q"/>
    <property type="match status" value="1"/>
</dbReference>
<dbReference type="eggNOG" id="COG4257">
    <property type="taxonomic scope" value="Bacteria"/>
</dbReference>
<proteinExistence type="predicted"/>
<evidence type="ECO:0000256" key="7">
    <source>
        <dbReference type="SAM" id="SignalP"/>
    </source>
</evidence>
<dbReference type="InterPro" id="IPR053879">
    <property type="entry name" value="HYDIN_VesB_CFA65-like_Ig"/>
</dbReference>
<evidence type="ECO:0000256" key="1">
    <source>
        <dbReference type="ARBA" id="ARBA00004138"/>
    </source>
</evidence>
<dbReference type="SUPFAM" id="SSF51126">
    <property type="entry name" value="Pectin lyase-like"/>
    <property type="match status" value="1"/>
</dbReference>
<dbReference type="InterPro" id="IPR043555">
    <property type="entry name" value="SRPX-like"/>
</dbReference>
<dbReference type="NCBIfam" id="TIGR04183">
    <property type="entry name" value="Por_Secre_tail"/>
    <property type="match status" value="1"/>
</dbReference>
<dbReference type="HOGENOM" id="CLU_241066_0_0_10"/>
<dbReference type="OrthoDB" id="1491394at2"/>
<dbReference type="NCBIfam" id="NF012200">
    <property type="entry name" value="choice_anch_D"/>
    <property type="match status" value="4"/>
</dbReference>
<dbReference type="InterPro" id="IPR026444">
    <property type="entry name" value="Secre_tail"/>
</dbReference>
<dbReference type="PROSITE" id="PS50194">
    <property type="entry name" value="FILAMIN_REPEAT"/>
    <property type="match status" value="1"/>
</dbReference>
<dbReference type="PROSITE" id="PS50825">
    <property type="entry name" value="HYR"/>
    <property type="match status" value="1"/>
</dbReference>
<dbReference type="GO" id="GO:0005737">
    <property type="term" value="C:cytoplasm"/>
    <property type="evidence" value="ECO:0007669"/>
    <property type="project" value="UniProtKB-SubCell"/>
</dbReference>
<keyword evidence="5" id="KW-0969">Cilium</keyword>
<feature type="signal peptide" evidence="7">
    <location>
        <begin position="1"/>
        <end position="25"/>
    </location>
</feature>
<evidence type="ECO:0000259" key="8">
    <source>
        <dbReference type="PROSITE" id="PS50825"/>
    </source>
</evidence>
<dbReference type="Gene3D" id="2.60.40.10">
    <property type="entry name" value="Immunoglobulins"/>
    <property type="match status" value="4"/>
</dbReference>
<keyword evidence="6" id="KW-0966">Cell projection</keyword>
<feature type="chain" id="PRO_5003685696" evidence="7">
    <location>
        <begin position="26"/>
        <end position="1694"/>
    </location>
</feature>
<dbReference type="PANTHER" id="PTHR46343">
    <property type="entry name" value="HYR DOMAIN-CONTAINING PROTEIN"/>
    <property type="match status" value="1"/>
</dbReference>
<dbReference type="STRING" id="880071.Fleli_0996"/>
<protein>
    <submittedName>
        <fullName evidence="9">HYR domain-containing protein</fullName>
    </submittedName>
</protein>
<comment type="subcellular location">
    <subcellularLocation>
        <location evidence="1">Cell projection</location>
        <location evidence="1">Cilium</location>
    </subcellularLocation>
    <subcellularLocation>
        <location evidence="2">Cytoplasm</location>
    </subcellularLocation>
</comment>
<reference evidence="10" key="1">
    <citation type="submission" date="2012-06" db="EMBL/GenBank/DDBJ databases">
        <title>The complete genome of Flexibacter litoralis DSM 6794.</title>
        <authorList>
            <person name="Lucas S."/>
            <person name="Copeland A."/>
            <person name="Lapidus A."/>
            <person name="Glavina del Rio T."/>
            <person name="Dalin E."/>
            <person name="Tice H."/>
            <person name="Bruce D."/>
            <person name="Goodwin L."/>
            <person name="Pitluck S."/>
            <person name="Peters L."/>
            <person name="Ovchinnikova G."/>
            <person name="Lu M."/>
            <person name="Kyrpides N."/>
            <person name="Mavromatis K."/>
            <person name="Ivanova N."/>
            <person name="Brettin T."/>
            <person name="Detter J.C."/>
            <person name="Han C."/>
            <person name="Larimer F."/>
            <person name="Land M."/>
            <person name="Hauser L."/>
            <person name="Markowitz V."/>
            <person name="Cheng J.-F."/>
            <person name="Hugenholtz P."/>
            <person name="Woyke T."/>
            <person name="Wu D."/>
            <person name="Spring S."/>
            <person name="Lang E."/>
            <person name="Kopitz M."/>
            <person name="Brambilla E."/>
            <person name="Klenk H.-P."/>
            <person name="Eisen J.A."/>
        </authorList>
    </citation>
    <scope>NUCLEOTIDE SEQUENCE [LARGE SCALE GENOMIC DNA]</scope>
    <source>
        <strain evidence="10">ATCC 23117 / DSM 6794 / NBRC 15988 / NCIMB 1366 / Sio-4</strain>
    </source>
</reference>
<keyword evidence="3" id="KW-0963">Cytoplasm</keyword>
<dbReference type="Gene3D" id="2.160.20.10">
    <property type="entry name" value="Single-stranded right-handed beta-helix, Pectin lyase-like"/>
    <property type="match status" value="1"/>
</dbReference>
<dbReference type="InterPro" id="IPR012334">
    <property type="entry name" value="Pectin_lyas_fold"/>
</dbReference>
<evidence type="ECO:0000256" key="6">
    <source>
        <dbReference type="ARBA" id="ARBA00023273"/>
    </source>
</evidence>
<dbReference type="RefSeq" id="WP_014796902.1">
    <property type="nucleotide sequence ID" value="NC_018018.1"/>
</dbReference>
<feature type="domain" description="HYR" evidence="8">
    <location>
        <begin position="907"/>
        <end position="987"/>
    </location>
</feature>
<dbReference type="eggNOG" id="COG1319">
    <property type="taxonomic scope" value="Bacteria"/>
</dbReference>
<dbReference type="eggNOG" id="COG2911">
    <property type="taxonomic scope" value="Bacteria"/>
</dbReference>
<dbReference type="Pfam" id="PF22544">
    <property type="entry name" value="HYDIN_VesB_CFA65-like_Ig"/>
    <property type="match status" value="2"/>
</dbReference>
<accession>I4AHK9</accession>
<dbReference type="Pfam" id="PF18962">
    <property type="entry name" value="Por_Secre_tail"/>
    <property type="match status" value="1"/>
</dbReference>
<evidence type="ECO:0000313" key="9">
    <source>
        <dbReference type="EMBL" id="AFM03444.1"/>
    </source>
</evidence>
<keyword evidence="10" id="KW-1185">Reference proteome</keyword>
<dbReference type="InterPro" id="IPR003410">
    <property type="entry name" value="HYR_dom"/>
</dbReference>
<dbReference type="InterPro" id="IPR013783">
    <property type="entry name" value="Ig-like_fold"/>
</dbReference>